<dbReference type="KEGG" id="smai:EXU30_05060"/>
<evidence type="ECO:0000313" key="4">
    <source>
        <dbReference type="Proteomes" id="UP000291106"/>
    </source>
</evidence>
<keyword evidence="4" id="KW-1185">Reference proteome</keyword>
<dbReference type="Gene3D" id="2.40.160.10">
    <property type="entry name" value="Porin"/>
    <property type="match status" value="1"/>
</dbReference>
<evidence type="ECO:0000259" key="2">
    <source>
        <dbReference type="Pfam" id="PF13372"/>
    </source>
</evidence>
<dbReference type="AlphaFoldDB" id="A0A411PFG2"/>
<evidence type="ECO:0000256" key="1">
    <source>
        <dbReference type="SAM" id="SignalP"/>
    </source>
</evidence>
<accession>A0A411PFG2</accession>
<feature type="signal peptide" evidence="1">
    <location>
        <begin position="1"/>
        <end position="24"/>
    </location>
</feature>
<sequence>MMNKKIAMSALSCAVLMAMGTAHAEDAKVNSIADAFTQGSAKVDLNFRYENVAQDNALKDADALTLRTRLTFATADYYGLSALVEFEDSRNVFGVDDYNDTLGKNPEYSVIADPNTTELDQAFLQYKRQGFKAKLGRQVIALGNQRFVGHVGWRQDRQTFDGITMQYAVDAFQVDYGYITKRNRIFAEAKDVRAKDHMFNASYNLGFGKVTGYGYLLEVDNDVKNGLDTYGVNFTGSTKLADTKVMYKAEYAKQESTTATTKYDADYLALEAGVGLAGFTIKGGYEKLGSDNGQYGFSTPLATLHKFNGWADQFLGTPNEGLVDLYASVGGKLMDGKWALAYHKFDADKSSATVDDLGSEIDVSFTLPIQKNYLLGIKYAAYSAGDAGAGKVDTDKVWVWANAKF</sequence>
<keyword evidence="1" id="KW-0732">Signal</keyword>
<dbReference type="RefSeq" id="WP_130598115.1">
    <property type="nucleotide sequence ID" value="NZ_CP036200.1"/>
</dbReference>
<protein>
    <recommendedName>
        <fullName evidence="2">Alginate export domain-containing protein</fullName>
    </recommendedName>
</protein>
<evidence type="ECO:0000313" key="3">
    <source>
        <dbReference type="EMBL" id="QBF82142.1"/>
    </source>
</evidence>
<organism evidence="3 4">
    <name type="scientific">Shewanella maritima</name>
    <dbReference type="NCBI Taxonomy" id="2520507"/>
    <lineage>
        <taxon>Bacteria</taxon>
        <taxon>Pseudomonadati</taxon>
        <taxon>Pseudomonadota</taxon>
        <taxon>Gammaproteobacteria</taxon>
        <taxon>Alteromonadales</taxon>
        <taxon>Shewanellaceae</taxon>
        <taxon>Shewanella</taxon>
    </lineage>
</organism>
<dbReference type="Proteomes" id="UP000291106">
    <property type="component" value="Chromosome"/>
</dbReference>
<dbReference type="OrthoDB" id="9767539at2"/>
<feature type="domain" description="Alginate export" evidence="2">
    <location>
        <begin position="67"/>
        <end position="279"/>
    </location>
</feature>
<reference evidence="3 4" key="1">
    <citation type="submission" date="2019-02" db="EMBL/GenBank/DDBJ databases">
        <title>Shewanella sp. D4-2 isolated from Dokdo Island.</title>
        <authorList>
            <person name="Baek K."/>
        </authorList>
    </citation>
    <scope>NUCLEOTIDE SEQUENCE [LARGE SCALE GENOMIC DNA]</scope>
    <source>
        <strain evidence="3 4">D4-2</strain>
    </source>
</reference>
<dbReference type="Pfam" id="PF13372">
    <property type="entry name" value="Alginate_exp"/>
    <property type="match status" value="1"/>
</dbReference>
<dbReference type="InterPro" id="IPR025388">
    <property type="entry name" value="Alginate_export_dom"/>
</dbReference>
<name>A0A411PFG2_9GAMM</name>
<dbReference type="InterPro" id="IPR023614">
    <property type="entry name" value="Porin_dom_sf"/>
</dbReference>
<gene>
    <name evidence="3" type="ORF">EXU30_05060</name>
</gene>
<proteinExistence type="predicted"/>
<dbReference type="EMBL" id="CP036200">
    <property type="protein sequence ID" value="QBF82142.1"/>
    <property type="molecule type" value="Genomic_DNA"/>
</dbReference>
<feature type="chain" id="PRO_5019044617" description="Alginate export domain-containing protein" evidence="1">
    <location>
        <begin position="25"/>
        <end position="405"/>
    </location>
</feature>